<dbReference type="InterPro" id="IPR011541">
    <property type="entry name" value="Ni/Co_transpt_high_affinity"/>
</dbReference>
<keyword evidence="9" id="KW-0406">Ion transport</keyword>
<evidence type="ECO:0000256" key="10">
    <source>
        <dbReference type="ARBA" id="ARBA00023112"/>
    </source>
</evidence>
<organism evidence="14 15">
    <name type="scientific">Sneathiella litorea</name>
    <dbReference type="NCBI Taxonomy" id="2606216"/>
    <lineage>
        <taxon>Bacteria</taxon>
        <taxon>Pseudomonadati</taxon>
        <taxon>Pseudomonadota</taxon>
        <taxon>Alphaproteobacteria</taxon>
        <taxon>Sneathiellales</taxon>
        <taxon>Sneathiellaceae</taxon>
        <taxon>Sneathiella</taxon>
    </lineage>
</organism>
<evidence type="ECO:0000256" key="1">
    <source>
        <dbReference type="ARBA" id="ARBA00002510"/>
    </source>
</evidence>
<sequence length="312" mass="33129">MTIFAYLISSQETFAAASSAMEAGLWANSISWIMTQQRAFHEELVIALKALTAGGGMTATWSLIFGSFLYGVFHAAGPGHGKAVLTTYLLTYPQNMRRSVSIAVIAAFCQGVVAIVLVYGLIYIAGWVPRETSSAVAWSERLSYILVAALGALLILRTARQIINRFFLKKPRLNDDSAHHIHDENCGHNHMPSGEQLENIRDLRSAIGVVLAIGLRPCTGAILVLVLAKAMALPLAGVGAVAAMSVGTGMAVAMLAFLAVSARQKAITLTAHKSSFWLLAGDAIALAGGSLLLAIGTSLLFASFYSRHPLGF</sequence>
<comment type="subcellular location">
    <subcellularLocation>
        <location evidence="2 13">Cell membrane</location>
        <topology evidence="2 13">Multi-pass membrane protein</topology>
    </subcellularLocation>
</comment>
<proteinExistence type="inferred from homology"/>
<dbReference type="GO" id="GO:0006824">
    <property type="term" value="P:cobalt ion transport"/>
    <property type="evidence" value="ECO:0007669"/>
    <property type="project" value="UniProtKB-KW"/>
</dbReference>
<dbReference type="PANTHER" id="PTHR40659">
    <property type="entry name" value="NICKEL/COBALT EFFLUX SYSTEM RCNA"/>
    <property type="match status" value="1"/>
</dbReference>
<dbReference type="GO" id="GO:0046583">
    <property type="term" value="F:monoatomic cation efflux transmembrane transporter activity"/>
    <property type="evidence" value="ECO:0007669"/>
    <property type="project" value="TreeGrafter"/>
</dbReference>
<dbReference type="Pfam" id="PF03824">
    <property type="entry name" value="NicO"/>
    <property type="match status" value="1"/>
</dbReference>
<feature type="transmembrane region" description="Helical" evidence="13">
    <location>
        <begin position="142"/>
        <end position="159"/>
    </location>
</feature>
<comment type="similarity">
    <text evidence="13">Belongs to the NiCoT transporter (TC 2.A.52) family.</text>
</comment>
<comment type="caution">
    <text evidence="14">The sequence shown here is derived from an EMBL/GenBank/DDBJ whole genome shotgun (WGS) entry which is preliminary data.</text>
</comment>
<feature type="transmembrane region" description="Helical" evidence="13">
    <location>
        <begin position="283"/>
        <end position="305"/>
    </location>
</feature>
<keyword evidence="15" id="KW-1185">Reference proteome</keyword>
<reference evidence="14 15" key="1">
    <citation type="submission" date="2019-12" db="EMBL/GenBank/DDBJ databases">
        <title>Snethiella sp. nov. sp. isolated from sea sand.</title>
        <authorList>
            <person name="Kim J."/>
            <person name="Jeong S.E."/>
            <person name="Jung H.S."/>
            <person name="Jeon C.O."/>
        </authorList>
    </citation>
    <scope>NUCLEOTIDE SEQUENCE [LARGE SCALE GENOMIC DNA]</scope>
    <source>
        <strain evidence="14 15">DP05</strain>
    </source>
</reference>
<evidence type="ECO:0000256" key="2">
    <source>
        <dbReference type="ARBA" id="ARBA00004651"/>
    </source>
</evidence>
<dbReference type="GO" id="GO:0010045">
    <property type="term" value="P:response to nickel cation"/>
    <property type="evidence" value="ECO:0007669"/>
    <property type="project" value="TreeGrafter"/>
</dbReference>
<keyword evidence="4 13" id="KW-0813">Transport</keyword>
<dbReference type="InterPro" id="IPR051224">
    <property type="entry name" value="NiCoT_RcnA"/>
</dbReference>
<evidence type="ECO:0000256" key="5">
    <source>
        <dbReference type="ARBA" id="ARBA00022475"/>
    </source>
</evidence>
<gene>
    <name evidence="14" type="ORF">GQE98_13020</name>
</gene>
<evidence type="ECO:0000256" key="7">
    <source>
        <dbReference type="ARBA" id="ARBA00022692"/>
    </source>
</evidence>
<dbReference type="GO" id="GO:0005886">
    <property type="term" value="C:plasma membrane"/>
    <property type="evidence" value="ECO:0007669"/>
    <property type="project" value="UniProtKB-SubCell"/>
</dbReference>
<keyword evidence="8 13" id="KW-1133">Transmembrane helix</keyword>
<keyword evidence="5" id="KW-1003">Cell membrane</keyword>
<evidence type="ECO:0000256" key="13">
    <source>
        <dbReference type="RuleBase" id="RU362101"/>
    </source>
</evidence>
<feature type="transmembrane region" description="Helical" evidence="13">
    <location>
        <begin position="206"/>
        <end position="228"/>
    </location>
</feature>
<keyword evidence="7 13" id="KW-0812">Transmembrane</keyword>
<evidence type="ECO:0000256" key="4">
    <source>
        <dbReference type="ARBA" id="ARBA00022448"/>
    </source>
</evidence>
<comment type="function">
    <text evidence="1">Efflux system for nickel and cobalt.</text>
</comment>
<keyword evidence="11 13" id="KW-0472">Membrane</keyword>
<dbReference type="Proteomes" id="UP000476030">
    <property type="component" value="Unassembled WGS sequence"/>
</dbReference>
<evidence type="ECO:0000313" key="15">
    <source>
        <dbReference type="Proteomes" id="UP000476030"/>
    </source>
</evidence>
<dbReference type="RefSeq" id="WP_161316050.1">
    <property type="nucleotide sequence ID" value="NZ_WTUW01000002.1"/>
</dbReference>
<dbReference type="EMBL" id="WTUW01000002">
    <property type="protein sequence ID" value="MZR31556.1"/>
    <property type="molecule type" value="Genomic_DNA"/>
</dbReference>
<name>A0A6L8W8U4_9PROT</name>
<feature type="transmembrane region" description="Helical" evidence="13">
    <location>
        <begin position="100"/>
        <end position="122"/>
    </location>
</feature>
<feature type="transmembrane region" description="Helical" evidence="13">
    <location>
        <begin position="240"/>
        <end position="262"/>
    </location>
</feature>
<evidence type="ECO:0000256" key="8">
    <source>
        <dbReference type="ARBA" id="ARBA00022989"/>
    </source>
</evidence>
<evidence type="ECO:0000256" key="11">
    <source>
        <dbReference type="ARBA" id="ARBA00023136"/>
    </source>
</evidence>
<dbReference type="AlphaFoldDB" id="A0A6L8W8U4"/>
<evidence type="ECO:0000256" key="6">
    <source>
        <dbReference type="ARBA" id="ARBA00022596"/>
    </source>
</evidence>
<keyword evidence="6" id="KW-0533">Nickel</keyword>
<protein>
    <recommendedName>
        <fullName evidence="13">Nickel/cobalt efflux system</fullName>
    </recommendedName>
</protein>
<evidence type="ECO:0000313" key="14">
    <source>
        <dbReference type="EMBL" id="MZR31556.1"/>
    </source>
</evidence>
<dbReference type="GO" id="GO:0015099">
    <property type="term" value="F:nickel cation transmembrane transporter activity"/>
    <property type="evidence" value="ECO:0007669"/>
    <property type="project" value="UniProtKB-UniRule"/>
</dbReference>
<keyword evidence="12" id="KW-0170">Cobalt</keyword>
<accession>A0A6L8W8U4</accession>
<keyword evidence="10" id="KW-0921">Nickel transport</keyword>
<keyword evidence="3" id="KW-0171">Cobalt transport</keyword>
<dbReference type="PANTHER" id="PTHR40659:SF1">
    <property type="entry name" value="NICKEL_COBALT EFFLUX SYSTEM RCNA"/>
    <property type="match status" value="1"/>
</dbReference>
<dbReference type="GO" id="GO:0032025">
    <property type="term" value="P:response to cobalt ion"/>
    <property type="evidence" value="ECO:0007669"/>
    <property type="project" value="TreeGrafter"/>
</dbReference>
<evidence type="ECO:0000256" key="3">
    <source>
        <dbReference type="ARBA" id="ARBA00022426"/>
    </source>
</evidence>
<evidence type="ECO:0000256" key="12">
    <source>
        <dbReference type="ARBA" id="ARBA00023285"/>
    </source>
</evidence>
<evidence type="ECO:0000256" key="9">
    <source>
        <dbReference type="ARBA" id="ARBA00023065"/>
    </source>
</evidence>